<dbReference type="Gene3D" id="2.180.10.10">
    <property type="entry name" value="RHS repeat-associated core"/>
    <property type="match status" value="1"/>
</dbReference>
<dbReference type="NCBIfam" id="TIGR03696">
    <property type="entry name" value="Rhs_assc_core"/>
    <property type="match status" value="1"/>
</dbReference>
<evidence type="ECO:0000313" key="4">
    <source>
        <dbReference type="EMBL" id="SUC37696.1"/>
    </source>
</evidence>
<dbReference type="PANTHER" id="PTHR32305">
    <property type="match status" value="1"/>
</dbReference>
<evidence type="ECO:0000313" key="6">
    <source>
        <dbReference type="Proteomes" id="UP000254235"/>
    </source>
</evidence>
<proteinExistence type="predicted"/>
<reference evidence="4 6" key="2">
    <citation type="submission" date="2018-06" db="EMBL/GenBank/DDBJ databases">
        <authorList>
            <consortium name="Pathogen Informatics"/>
            <person name="Doyle S."/>
        </authorList>
    </citation>
    <scope>NUCLEOTIDE SEQUENCE [LARGE SCALE GENOMIC DNA]</scope>
    <source>
        <strain evidence="4 6">NCTC13043</strain>
    </source>
</reference>
<evidence type="ECO:0000313" key="3">
    <source>
        <dbReference type="EMBL" id="RAS39951.1"/>
    </source>
</evidence>
<dbReference type="AlphaFoldDB" id="A0A379G9X3"/>
<dbReference type="InterPro" id="IPR022385">
    <property type="entry name" value="Rhs_assc_core"/>
</dbReference>
<dbReference type="Proteomes" id="UP000254235">
    <property type="component" value="Unassembled WGS sequence"/>
</dbReference>
<sequence>MEIVANGECFSIVSDYLGTPMQAYDKQGDKVWEQELDIYGRQRKRPSAFIPFKYQGQYEDAETGLYYNRFRYYDPSSDNYISQDPIGLAGGNPTLYGYAKIQMVGSIHWGLMYLLCLKLMVKYLKE</sequence>
<organism evidence="4 6">
    <name type="scientific">Prevotella pallens</name>
    <dbReference type="NCBI Taxonomy" id="60133"/>
    <lineage>
        <taxon>Bacteria</taxon>
        <taxon>Pseudomonadati</taxon>
        <taxon>Bacteroidota</taxon>
        <taxon>Bacteroidia</taxon>
        <taxon>Bacteroidales</taxon>
        <taxon>Prevotellaceae</taxon>
        <taxon>Prevotella</taxon>
    </lineage>
</organism>
<dbReference type="InterPro" id="IPR056823">
    <property type="entry name" value="TEN-like_YD-shell"/>
</dbReference>
<dbReference type="PANTHER" id="PTHR32305:SF15">
    <property type="entry name" value="PROTEIN RHSA-RELATED"/>
    <property type="match status" value="1"/>
</dbReference>
<dbReference type="EMBL" id="UGTP01000003">
    <property type="protein sequence ID" value="SUC37696.1"/>
    <property type="molecule type" value="Genomic_DNA"/>
</dbReference>
<dbReference type="EMBL" id="QLTQ01000060">
    <property type="protein sequence ID" value="RAS39951.1"/>
    <property type="molecule type" value="Genomic_DNA"/>
</dbReference>
<name>A0A379G9X3_9BACT</name>
<dbReference type="PRINTS" id="PR00394">
    <property type="entry name" value="RHSPROTEIN"/>
</dbReference>
<dbReference type="RefSeq" id="WP_277354352.1">
    <property type="nucleotide sequence ID" value="NZ_UGTP01000003.1"/>
</dbReference>
<gene>
    <name evidence="3" type="ORF">BC673_1605</name>
    <name evidence="4" type="ORF">NCTC13043_02192</name>
</gene>
<dbReference type="InterPro" id="IPR050708">
    <property type="entry name" value="T6SS_VgrG/RHS"/>
</dbReference>
<dbReference type="GeneID" id="79513965"/>
<protein>
    <submittedName>
        <fullName evidence="3">RHS repeat-associated protein</fullName>
    </submittedName>
    <submittedName>
        <fullName evidence="4">Uncharacterized conserved protein</fullName>
    </submittedName>
</protein>
<keyword evidence="1" id="KW-0677">Repeat</keyword>
<keyword evidence="5" id="KW-1185">Reference proteome</keyword>
<evidence type="ECO:0000259" key="2">
    <source>
        <dbReference type="Pfam" id="PF25023"/>
    </source>
</evidence>
<accession>A0A379G9X3</accession>
<dbReference type="Proteomes" id="UP000249852">
    <property type="component" value="Unassembled WGS sequence"/>
</dbReference>
<evidence type="ECO:0000313" key="5">
    <source>
        <dbReference type="Proteomes" id="UP000249852"/>
    </source>
</evidence>
<dbReference type="Pfam" id="PF25023">
    <property type="entry name" value="TEN_YD-shell"/>
    <property type="match status" value="1"/>
</dbReference>
<reference evidence="3 5" key="1">
    <citation type="submission" date="2018-06" db="EMBL/GenBank/DDBJ databases">
        <title>Genomic Encyclopedia of Archaeal and Bacterial Type Strains, Phase II (KMG-II): from individual species to whole genera.</title>
        <authorList>
            <person name="Goeker M."/>
        </authorList>
    </citation>
    <scope>NUCLEOTIDE SEQUENCE [LARGE SCALE GENOMIC DNA]</scope>
    <source>
        <strain evidence="3 5">DSM 18710</strain>
    </source>
</reference>
<feature type="domain" description="Teneurin-like YD-shell" evidence="2">
    <location>
        <begin position="6"/>
        <end position="84"/>
    </location>
</feature>
<evidence type="ECO:0000256" key="1">
    <source>
        <dbReference type="ARBA" id="ARBA00022737"/>
    </source>
</evidence>